<reference evidence="2" key="1">
    <citation type="submission" date="2023-03" db="EMBL/GenBank/DDBJ databases">
        <title>Massive genome expansion in bonnet fungi (Mycena s.s.) driven by repeated elements and novel gene families across ecological guilds.</title>
        <authorList>
            <consortium name="Lawrence Berkeley National Laboratory"/>
            <person name="Harder C.B."/>
            <person name="Miyauchi S."/>
            <person name="Viragh M."/>
            <person name="Kuo A."/>
            <person name="Thoen E."/>
            <person name="Andreopoulos B."/>
            <person name="Lu D."/>
            <person name="Skrede I."/>
            <person name="Drula E."/>
            <person name="Henrissat B."/>
            <person name="Morin E."/>
            <person name="Kohler A."/>
            <person name="Barry K."/>
            <person name="LaButti K."/>
            <person name="Morin E."/>
            <person name="Salamov A."/>
            <person name="Lipzen A."/>
            <person name="Mereny Z."/>
            <person name="Hegedus B."/>
            <person name="Baldrian P."/>
            <person name="Stursova M."/>
            <person name="Weitz H."/>
            <person name="Taylor A."/>
            <person name="Grigoriev I.V."/>
            <person name="Nagy L.G."/>
            <person name="Martin F."/>
            <person name="Kauserud H."/>
        </authorList>
    </citation>
    <scope>NUCLEOTIDE SEQUENCE</scope>
    <source>
        <strain evidence="2">CBHHK182m</strain>
    </source>
</reference>
<feature type="region of interest" description="Disordered" evidence="1">
    <location>
        <begin position="20"/>
        <end position="54"/>
    </location>
</feature>
<evidence type="ECO:0000313" key="2">
    <source>
        <dbReference type="EMBL" id="KAJ7753726.1"/>
    </source>
</evidence>
<comment type="caution">
    <text evidence="2">The sequence shown here is derived from an EMBL/GenBank/DDBJ whole genome shotgun (WGS) entry which is preliminary data.</text>
</comment>
<evidence type="ECO:0000256" key="1">
    <source>
        <dbReference type="SAM" id="MobiDB-lite"/>
    </source>
</evidence>
<evidence type="ECO:0000313" key="3">
    <source>
        <dbReference type="Proteomes" id="UP001215598"/>
    </source>
</evidence>
<keyword evidence="3" id="KW-1185">Reference proteome</keyword>
<protein>
    <submittedName>
        <fullName evidence="2">Uncharacterized protein</fullName>
    </submittedName>
</protein>
<dbReference type="Proteomes" id="UP001215598">
    <property type="component" value="Unassembled WGS sequence"/>
</dbReference>
<gene>
    <name evidence="2" type="ORF">B0H16DRAFT_1722926</name>
</gene>
<feature type="compositionally biased region" description="Polar residues" evidence="1">
    <location>
        <begin position="42"/>
        <end position="54"/>
    </location>
</feature>
<proteinExistence type="predicted"/>
<dbReference type="AlphaFoldDB" id="A0AAD7IZA4"/>
<organism evidence="2 3">
    <name type="scientific">Mycena metata</name>
    <dbReference type="NCBI Taxonomy" id="1033252"/>
    <lineage>
        <taxon>Eukaryota</taxon>
        <taxon>Fungi</taxon>
        <taxon>Dikarya</taxon>
        <taxon>Basidiomycota</taxon>
        <taxon>Agaricomycotina</taxon>
        <taxon>Agaricomycetes</taxon>
        <taxon>Agaricomycetidae</taxon>
        <taxon>Agaricales</taxon>
        <taxon>Marasmiineae</taxon>
        <taxon>Mycenaceae</taxon>
        <taxon>Mycena</taxon>
    </lineage>
</organism>
<name>A0AAD7IZA4_9AGAR</name>
<sequence length="169" mass="19189">MIEAKTIRVRTLVVVGGTMLAPESPNGRRKPGSADAAIPETAPQSAVPNFDFQGNSKPGPGADGFWLFFWRFQWTGVAAKVRPAVVEEVFEMLHAFRRINEHLRDGDYLQADRFRREMARREVYDELDAFARWVQEASGLRQGGPSWDSDDEGWDPSDDEGWDHSDDEY</sequence>
<feature type="region of interest" description="Disordered" evidence="1">
    <location>
        <begin position="138"/>
        <end position="169"/>
    </location>
</feature>
<accession>A0AAD7IZA4</accession>
<dbReference type="EMBL" id="JARKIB010000054">
    <property type="protein sequence ID" value="KAJ7753726.1"/>
    <property type="molecule type" value="Genomic_DNA"/>
</dbReference>
<feature type="compositionally biased region" description="Acidic residues" evidence="1">
    <location>
        <begin position="148"/>
        <end position="169"/>
    </location>
</feature>